<keyword evidence="4" id="KW-0694">RNA-binding</keyword>
<dbReference type="NCBIfam" id="TIGR01899">
    <property type="entry name" value="cas_TM1807_csm5"/>
    <property type="match status" value="1"/>
</dbReference>
<dbReference type="Proteomes" id="UP000305848">
    <property type="component" value="Unassembled WGS sequence"/>
</dbReference>
<comment type="function">
    <text evidence="1">This subunit might be involved in maturation of a crRNA intermediate to its mature form.</text>
</comment>
<proteinExistence type="inferred from homology"/>
<dbReference type="GO" id="GO:0003723">
    <property type="term" value="F:RNA binding"/>
    <property type="evidence" value="ECO:0007669"/>
    <property type="project" value="UniProtKB-KW"/>
</dbReference>
<evidence type="ECO:0000256" key="5">
    <source>
        <dbReference type="ARBA" id="ARBA00023118"/>
    </source>
</evidence>
<dbReference type="PANTHER" id="PTHR38007">
    <property type="entry name" value="CRISPR SYSTEM CMS PROTEIN CSM5"/>
    <property type="match status" value="1"/>
</dbReference>
<protein>
    <recommendedName>
        <fullName evidence="3">CRISPR system Cms protein Csm5</fullName>
    </recommendedName>
    <alternativeName>
        <fullName evidence="6">CRISPR type III A-associated protein Csm5</fullName>
    </alternativeName>
</protein>
<organism evidence="8 9">
    <name type="scientific">Ilyomonas limi</name>
    <dbReference type="NCBI Taxonomy" id="2575867"/>
    <lineage>
        <taxon>Bacteria</taxon>
        <taxon>Pseudomonadati</taxon>
        <taxon>Bacteroidota</taxon>
        <taxon>Chitinophagia</taxon>
        <taxon>Chitinophagales</taxon>
        <taxon>Chitinophagaceae</taxon>
        <taxon>Ilyomonas</taxon>
    </lineage>
</organism>
<dbReference type="OrthoDB" id="24360at2"/>
<keyword evidence="5" id="KW-0051">Antiviral defense</keyword>
<sequence length="379" mass="43044">MAKATFTTLTPVHVGSGQTLRKGFDFIQEGNKIGFLDIDKIVNLIGSDSIPQLSAAIEKGEPLGEFLRKGRGFKNYKLEDICVRIAEAVNVSANTTELKEHYRVSIKGACIPGSSLKGAIKTAIWESLATDDFLNALKRTDFGFPPKWKDATVDKKLFGQNANEKSTRFLKVGDCHFTDIPTQICEVGIYNAYRKSWDFKNGNSFLAEVIPAHSTAQTEIKLDRLLLKCNIERYGEKWQATDTSFITEDIHLFCERINTYTKTLINWEFMDLENNGFDREKEGERMLDTLNSVYKQIEEIEKKQSNETILRVGGSSGWKFTTGGWITKPAVPISDEDYLQLRRTIQKRDYSNMDFWPKTRKMTIGGIALGFVKISFKEH</sequence>
<name>A0A4U3KTY5_9BACT</name>
<reference evidence="8 9" key="1">
    <citation type="submission" date="2019-05" db="EMBL/GenBank/DDBJ databases">
        <title>Panacibacter sp. strain 17mud1-8 Genome sequencing and assembly.</title>
        <authorList>
            <person name="Chhetri G."/>
        </authorList>
    </citation>
    <scope>NUCLEOTIDE SEQUENCE [LARGE SCALE GENOMIC DNA]</scope>
    <source>
        <strain evidence="8 9">17mud1-8</strain>
    </source>
</reference>
<evidence type="ECO:0000313" key="9">
    <source>
        <dbReference type="Proteomes" id="UP000305848"/>
    </source>
</evidence>
<comment type="caution">
    <text evidence="8">The sequence shown here is derived from an EMBL/GenBank/DDBJ whole genome shotgun (WGS) entry which is preliminary data.</text>
</comment>
<dbReference type="RefSeq" id="WP_137263402.1">
    <property type="nucleotide sequence ID" value="NZ_SZQL01000018.1"/>
</dbReference>
<evidence type="ECO:0000256" key="4">
    <source>
        <dbReference type="ARBA" id="ARBA00022884"/>
    </source>
</evidence>
<comment type="similarity">
    <text evidence="2">Belongs to the CRISPR-associated Csm5 family.</text>
</comment>
<evidence type="ECO:0000256" key="3">
    <source>
        <dbReference type="ARBA" id="ARBA00016113"/>
    </source>
</evidence>
<dbReference type="AlphaFoldDB" id="A0A4U3KTY5"/>
<evidence type="ECO:0000256" key="2">
    <source>
        <dbReference type="ARBA" id="ARBA00006680"/>
    </source>
</evidence>
<feature type="domain" description="CRISPR type III-associated protein" evidence="7">
    <location>
        <begin position="5"/>
        <end position="224"/>
    </location>
</feature>
<dbReference type="InterPro" id="IPR010173">
    <property type="entry name" value="CRISPR-assoc_Csm5"/>
</dbReference>
<keyword evidence="9" id="KW-1185">Reference proteome</keyword>
<evidence type="ECO:0000256" key="1">
    <source>
        <dbReference type="ARBA" id="ARBA00003088"/>
    </source>
</evidence>
<dbReference type="InterPro" id="IPR005537">
    <property type="entry name" value="RAMP_III_fam"/>
</dbReference>
<dbReference type="PANTHER" id="PTHR38007:SF1">
    <property type="entry name" value="CRISPR SYSTEM CMS PROTEIN CSM5"/>
    <property type="match status" value="1"/>
</dbReference>
<dbReference type="EMBL" id="SZQL01000018">
    <property type="protein sequence ID" value="TKK65851.1"/>
    <property type="molecule type" value="Genomic_DNA"/>
</dbReference>
<evidence type="ECO:0000313" key="8">
    <source>
        <dbReference type="EMBL" id="TKK65851.1"/>
    </source>
</evidence>
<accession>A0A4U3KTY5</accession>
<gene>
    <name evidence="8" type="primary">csm5</name>
    <name evidence="8" type="ORF">FC093_19055</name>
</gene>
<evidence type="ECO:0000259" key="7">
    <source>
        <dbReference type="Pfam" id="PF03787"/>
    </source>
</evidence>
<dbReference type="Pfam" id="PF03787">
    <property type="entry name" value="RAMPs"/>
    <property type="match status" value="1"/>
</dbReference>
<evidence type="ECO:0000256" key="6">
    <source>
        <dbReference type="ARBA" id="ARBA00031720"/>
    </source>
</evidence>
<dbReference type="GO" id="GO:0051607">
    <property type="term" value="P:defense response to virus"/>
    <property type="evidence" value="ECO:0007669"/>
    <property type="project" value="UniProtKB-KW"/>
</dbReference>